<dbReference type="RefSeq" id="WP_342848587.1">
    <property type="nucleotide sequence ID" value="NZ_JBBMQO010000006.1"/>
</dbReference>
<reference evidence="2 3" key="1">
    <citation type="submission" date="2024-03" db="EMBL/GenBank/DDBJ databases">
        <title>Community enrichment and isolation of bacterial strains for fucoidan degradation.</title>
        <authorList>
            <person name="Sichert A."/>
        </authorList>
    </citation>
    <scope>NUCLEOTIDE SEQUENCE [LARGE SCALE GENOMIC DNA]</scope>
    <source>
        <strain evidence="2 3">AS62</strain>
    </source>
</reference>
<gene>
    <name evidence="2" type="ORF">WNY59_11675</name>
</gene>
<keyword evidence="3" id="KW-1185">Reference proteome</keyword>
<dbReference type="EMBL" id="JBBMQO010000006">
    <property type="protein sequence ID" value="MEM5502247.1"/>
    <property type="molecule type" value="Genomic_DNA"/>
</dbReference>
<evidence type="ECO:0000256" key="1">
    <source>
        <dbReference type="SAM" id="SignalP"/>
    </source>
</evidence>
<feature type="chain" id="PRO_5045531376" description="D-glucuronyl C5-epimerase C-terminal domain-containing protein" evidence="1">
    <location>
        <begin position="21"/>
        <end position="488"/>
    </location>
</feature>
<evidence type="ECO:0000313" key="2">
    <source>
        <dbReference type="EMBL" id="MEM5502247.1"/>
    </source>
</evidence>
<evidence type="ECO:0008006" key="4">
    <source>
        <dbReference type="Google" id="ProtNLM"/>
    </source>
</evidence>
<dbReference type="Proteomes" id="UP001477870">
    <property type="component" value="Unassembled WGS sequence"/>
</dbReference>
<organism evidence="2 3">
    <name type="scientific">Ahrensia kielensis</name>
    <dbReference type="NCBI Taxonomy" id="76980"/>
    <lineage>
        <taxon>Bacteria</taxon>
        <taxon>Pseudomonadati</taxon>
        <taxon>Pseudomonadota</taxon>
        <taxon>Alphaproteobacteria</taxon>
        <taxon>Hyphomicrobiales</taxon>
        <taxon>Ahrensiaceae</taxon>
        <taxon>Ahrensia</taxon>
    </lineage>
</organism>
<comment type="caution">
    <text evidence="2">The sequence shown here is derived from an EMBL/GenBank/DDBJ whole genome shotgun (WGS) entry which is preliminary data.</text>
</comment>
<proteinExistence type="predicted"/>
<feature type="signal peptide" evidence="1">
    <location>
        <begin position="1"/>
        <end position="20"/>
    </location>
</feature>
<protein>
    <recommendedName>
        <fullName evidence="4">D-glucuronyl C5-epimerase C-terminal domain-containing protein</fullName>
    </recommendedName>
</protein>
<keyword evidence="1" id="KW-0732">Signal</keyword>
<accession>A0ABU9T7Z4</accession>
<name>A0ABU9T7Z4_9HYPH</name>
<sequence length="488" mass="55328">MTKYLFAVIFFILLECATVASSPCQIITGGDNCITPYPFQPSVEDLGTTATIHDTGEAGFDFEMYGNGQKTILVGGVPFSRYWQLKDPTKFVFHPMVFGRYVFNSADDLAFQQNVNYITNKIGISLPNDGLAFYYPNHYPLNRMRGPDIVYSAISQSEALAGYLRIDTLVNSRMSRNLLKRVKDALFFPHSEGGVDLNVAQLEIPLYRSNPEIILNGWLHSLLHLNDYAVIMNDMKVAKYIEQNLEFFADNHKVWYDSERFISRYSDTSPHRILLSPSKKGQELSLVYRARDNRLQNYLIKPVIDLTNDYSGFDVRISDINRFNGNLTMTVTCTGLFDTFIVSTDPFSFKIRDGGYSPHRATPDGSGDWITIKSLPRGDQDVAEISLKDSELICGYPTNFSKANTKNYYHTQHIVALLYLAETTIYENQVLNSRLKKIALEWLENNNSFNGEGLEFETPKKVLAGINRGKALNQITDISELIPPDLRP</sequence>
<evidence type="ECO:0000313" key="3">
    <source>
        <dbReference type="Proteomes" id="UP001477870"/>
    </source>
</evidence>